<dbReference type="Proteomes" id="UP000005361">
    <property type="component" value="Chromosome"/>
</dbReference>
<gene>
    <name evidence="2" type="ORF">JBW_02209</name>
</gene>
<dbReference type="InterPro" id="IPR043502">
    <property type="entry name" value="DNA/RNA_pol_sf"/>
</dbReference>
<dbReference type="GO" id="GO:0003887">
    <property type="term" value="F:DNA-directed DNA polymerase activity"/>
    <property type="evidence" value="ECO:0007669"/>
    <property type="project" value="TreeGrafter"/>
</dbReference>
<dbReference type="Pfam" id="PF00817">
    <property type="entry name" value="IMS"/>
    <property type="match status" value="1"/>
</dbReference>
<dbReference type="AlphaFoldDB" id="I9DCM0"/>
<dbReference type="KEGG" id="pft:JBW_02209"/>
<dbReference type="GO" id="GO:0009432">
    <property type="term" value="P:SOS response"/>
    <property type="evidence" value="ECO:0007669"/>
    <property type="project" value="TreeGrafter"/>
</dbReference>
<dbReference type="GO" id="GO:0006281">
    <property type="term" value="P:DNA repair"/>
    <property type="evidence" value="ECO:0007669"/>
    <property type="project" value="InterPro"/>
</dbReference>
<reference evidence="3" key="2">
    <citation type="submission" date="2015-02" db="EMBL/GenBank/DDBJ databases">
        <title>Complete Genome Sequence of Pelosinus fermentans JBW45.</title>
        <authorList>
            <person name="De Leon K.B."/>
            <person name="Utturkar S.M."/>
            <person name="Camilleri L.B."/>
            <person name="Arkin A.P."/>
            <person name="Fields M.W."/>
            <person name="Brown S.D."/>
            <person name="Wall J.D."/>
        </authorList>
    </citation>
    <scope>NUCLEOTIDE SEQUENCE [LARGE SCALE GENOMIC DNA]</scope>
    <source>
        <strain evidence="3">JBW45</strain>
    </source>
</reference>
<dbReference type="PANTHER" id="PTHR11076:SF33">
    <property type="entry name" value="DNA POLYMERASE KAPPA"/>
    <property type="match status" value="1"/>
</dbReference>
<proteinExistence type="predicted"/>
<reference evidence="2 3" key="1">
    <citation type="journal article" date="2015" name="Genome Announc.">
        <title>Complete Genome Sequence of Pelosinus fermentans JBW45, a Member of a Remarkably Competitive Group of Negativicutes in the Firmicutes Phylum.</title>
        <authorList>
            <person name="De Leon K.B."/>
            <person name="Utturkar S.M."/>
            <person name="Camilleri L.B."/>
            <person name="Elias D.A."/>
            <person name="Arkin A.P."/>
            <person name="Fields M.W."/>
            <person name="Brown S.D."/>
            <person name="Wall J.D."/>
        </authorList>
    </citation>
    <scope>NUCLEOTIDE SEQUENCE [LARGE SCALE GENOMIC DNA]</scope>
    <source>
        <strain evidence="2 3">JBW45</strain>
    </source>
</reference>
<dbReference type="Gene3D" id="3.40.1170.60">
    <property type="match status" value="1"/>
</dbReference>
<organism evidence="2 3">
    <name type="scientific">Pelosinus fermentans JBW45</name>
    <dbReference type="NCBI Taxonomy" id="1192197"/>
    <lineage>
        <taxon>Bacteria</taxon>
        <taxon>Bacillati</taxon>
        <taxon>Bacillota</taxon>
        <taxon>Negativicutes</taxon>
        <taxon>Selenomonadales</taxon>
        <taxon>Sporomusaceae</taxon>
        <taxon>Pelosinus</taxon>
    </lineage>
</organism>
<dbReference type="STRING" id="1192197.JBW_02209"/>
<dbReference type="EMBL" id="CP010978">
    <property type="protein sequence ID" value="AJQ27555.1"/>
    <property type="molecule type" value="Genomic_DNA"/>
</dbReference>
<dbReference type="GO" id="GO:0005829">
    <property type="term" value="C:cytosol"/>
    <property type="evidence" value="ECO:0007669"/>
    <property type="project" value="TreeGrafter"/>
</dbReference>
<feature type="domain" description="UmuC" evidence="1">
    <location>
        <begin position="5"/>
        <end position="66"/>
    </location>
</feature>
<dbReference type="InterPro" id="IPR001126">
    <property type="entry name" value="UmuC"/>
</dbReference>
<evidence type="ECO:0000313" key="2">
    <source>
        <dbReference type="EMBL" id="AJQ27555.1"/>
    </source>
</evidence>
<dbReference type="PROSITE" id="PS50173">
    <property type="entry name" value="UMUC"/>
    <property type="match status" value="1"/>
</dbReference>
<dbReference type="PANTHER" id="PTHR11076">
    <property type="entry name" value="DNA REPAIR POLYMERASE UMUC / TRANSFERASE FAMILY MEMBER"/>
    <property type="match status" value="1"/>
</dbReference>
<dbReference type="HOGENOM" id="CLU_151950_2_1_9"/>
<dbReference type="InterPro" id="IPR050116">
    <property type="entry name" value="DNA_polymerase-Y"/>
</dbReference>
<sequence length="70" mass="7789">MRRTILHVDLNNYYASMECLYNPEIRNKPVIVCGDAEARHGIILAKNYIAKALGVKTGDAIWEANKSALA</sequence>
<evidence type="ECO:0000313" key="3">
    <source>
        <dbReference type="Proteomes" id="UP000005361"/>
    </source>
</evidence>
<accession>I9DCM0</accession>
<dbReference type="GO" id="GO:0042276">
    <property type="term" value="P:error-prone translesion synthesis"/>
    <property type="evidence" value="ECO:0007669"/>
    <property type="project" value="TreeGrafter"/>
</dbReference>
<protein>
    <submittedName>
        <fullName evidence="2">UMUC domain protein DNA-repair protein</fullName>
    </submittedName>
</protein>
<dbReference type="SUPFAM" id="SSF56672">
    <property type="entry name" value="DNA/RNA polymerases"/>
    <property type="match status" value="1"/>
</dbReference>
<name>I9DCM0_9FIRM</name>
<evidence type="ECO:0000259" key="1">
    <source>
        <dbReference type="PROSITE" id="PS50173"/>
    </source>
</evidence>